<organism evidence="3 4">
    <name type="scientific">Anguilla anguilla</name>
    <name type="common">European freshwater eel</name>
    <name type="synonym">Muraena anguilla</name>
    <dbReference type="NCBI Taxonomy" id="7936"/>
    <lineage>
        <taxon>Eukaryota</taxon>
        <taxon>Metazoa</taxon>
        <taxon>Chordata</taxon>
        <taxon>Craniata</taxon>
        <taxon>Vertebrata</taxon>
        <taxon>Euteleostomi</taxon>
        <taxon>Actinopterygii</taxon>
        <taxon>Neopterygii</taxon>
        <taxon>Teleostei</taxon>
        <taxon>Anguilliformes</taxon>
        <taxon>Anguillidae</taxon>
        <taxon>Anguilla</taxon>
    </lineage>
</organism>
<keyword evidence="4" id="KW-1185">Reference proteome</keyword>
<proteinExistence type="predicted"/>
<reference evidence="3" key="1">
    <citation type="submission" date="2021-01" db="EMBL/GenBank/DDBJ databases">
        <title>A chromosome-scale assembly of European eel, Anguilla anguilla.</title>
        <authorList>
            <person name="Henkel C."/>
            <person name="Jong-Raadsen S.A."/>
            <person name="Dufour S."/>
            <person name="Weltzien F.-A."/>
            <person name="Palstra A.P."/>
            <person name="Pelster B."/>
            <person name="Spaink H.P."/>
            <person name="Van Den Thillart G.E."/>
            <person name="Jansen H."/>
            <person name="Zahm M."/>
            <person name="Klopp C."/>
            <person name="Cedric C."/>
            <person name="Louis A."/>
            <person name="Berthelot C."/>
            <person name="Parey E."/>
            <person name="Roest Crollius H."/>
            <person name="Montfort J."/>
            <person name="Robinson-Rechavi M."/>
            <person name="Bucao C."/>
            <person name="Bouchez O."/>
            <person name="Gislard M."/>
            <person name="Lluch J."/>
            <person name="Milhes M."/>
            <person name="Lampietro C."/>
            <person name="Lopez Roques C."/>
            <person name="Donnadieu C."/>
            <person name="Braasch I."/>
            <person name="Desvignes T."/>
            <person name="Postlethwait J."/>
            <person name="Bobe J."/>
            <person name="Guiguen Y."/>
            <person name="Dirks R."/>
        </authorList>
    </citation>
    <scope>NUCLEOTIDE SEQUENCE</scope>
    <source>
        <strain evidence="3">Tag_6206</strain>
        <tissue evidence="3">Liver</tissue>
    </source>
</reference>
<accession>A0A9D3MPN4</accession>
<gene>
    <name evidence="3" type="ORF">ANANG_G00065450</name>
</gene>
<evidence type="ECO:0000256" key="1">
    <source>
        <dbReference type="SAM" id="MobiDB-lite"/>
    </source>
</evidence>
<keyword evidence="2" id="KW-0732">Signal</keyword>
<protein>
    <submittedName>
        <fullName evidence="3">Uncharacterized protein</fullName>
    </submittedName>
</protein>
<dbReference type="Proteomes" id="UP001044222">
    <property type="component" value="Unassembled WGS sequence"/>
</dbReference>
<evidence type="ECO:0000313" key="4">
    <source>
        <dbReference type="Proteomes" id="UP001044222"/>
    </source>
</evidence>
<dbReference type="AlphaFoldDB" id="A0A9D3MPN4"/>
<evidence type="ECO:0000313" key="3">
    <source>
        <dbReference type="EMBL" id="KAG5852707.1"/>
    </source>
</evidence>
<sequence length="541" mass="60387">MTWILTRLLFFILIFNFSDTPQFGNITGDVSSVCRGDGQNCSCPSFGNNLGNLVNKPGFGTGPWDPNRLSEIYSETFVEASFTPGLRVLKPLSADGLIDSAPADDSAWPSFAALRHFFHQTLERFHAYVGELVNKPGFRTGPGDPNMPSEIHSEAFVEASFTPGLRVPKPLSADGLIDSAPADDSAWPSFAALRHFFHQTLERFHAYVGELVNKPGFRTGPGDPNMPSEIHSEAFVEASFTPGLRVPKALSADGLIDSAPADDSAWPSFAALRHFFHQTLERFHAYVGELVNKPGFRTGPGDSNRPSEIHSEAFVELIGSLPEEVQPNTTLHEWNCRILTIIATVEAVLIIGTVFVLRCMVKSTFIHTEEEKDLVNKKLLKEQKQTQAVEGKVMVLLRELKVYEREWAYQEILFKEIKNNLKIIDRKYKEREASLFQKQVKKHEDAKRMRAREGLKDCKDKKEEKNETSLLKVTFQDEFLSCQIKEAENIRSLLDEVNMGLAKMRGPIFDCSAGCSDSQFPSPGTDTCSTQTLCSDSSELS</sequence>
<feature type="chain" id="PRO_5038956149" evidence="2">
    <location>
        <begin position="21"/>
        <end position="541"/>
    </location>
</feature>
<dbReference type="EMBL" id="JAFIRN010000003">
    <property type="protein sequence ID" value="KAG5852707.1"/>
    <property type="molecule type" value="Genomic_DNA"/>
</dbReference>
<feature type="region of interest" description="Disordered" evidence="1">
    <location>
        <begin position="520"/>
        <end position="541"/>
    </location>
</feature>
<name>A0A9D3MPN4_ANGAN</name>
<comment type="caution">
    <text evidence="3">The sequence shown here is derived from an EMBL/GenBank/DDBJ whole genome shotgun (WGS) entry which is preliminary data.</text>
</comment>
<evidence type="ECO:0000256" key="2">
    <source>
        <dbReference type="SAM" id="SignalP"/>
    </source>
</evidence>
<feature type="signal peptide" evidence="2">
    <location>
        <begin position="1"/>
        <end position="20"/>
    </location>
</feature>